<name>A0A1E2RYD0_9HYPH</name>
<keyword evidence="7 11" id="KW-0812">Transmembrane</keyword>
<dbReference type="FunFam" id="1.20.120.1780:FF:000001">
    <property type="entry name" value="4-hydroxybenzoate octaprenyltransferase"/>
    <property type="match status" value="1"/>
</dbReference>
<dbReference type="GO" id="GO:0006744">
    <property type="term" value="P:ubiquinone biosynthetic process"/>
    <property type="evidence" value="ECO:0007669"/>
    <property type="project" value="UniProtKB-KW"/>
</dbReference>
<dbReference type="InterPro" id="IPR000537">
    <property type="entry name" value="UbiA_prenyltransferase"/>
</dbReference>
<dbReference type="PANTHER" id="PTHR11048:SF28">
    <property type="entry name" value="4-HYDROXYBENZOATE POLYPRENYLTRANSFERASE, MITOCHONDRIAL"/>
    <property type="match status" value="1"/>
</dbReference>
<evidence type="ECO:0000256" key="4">
    <source>
        <dbReference type="ARBA" id="ARBA00022519"/>
    </source>
</evidence>
<keyword evidence="9 11" id="KW-0472">Membrane</keyword>
<dbReference type="InterPro" id="IPR039653">
    <property type="entry name" value="Prenyltransferase"/>
</dbReference>
<keyword evidence="5 12" id="KW-0808">Transferase</keyword>
<proteinExistence type="inferred from homology"/>
<dbReference type="Proteomes" id="UP000095087">
    <property type="component" value="Unassembled WGS sequence"/>
</dbReference>
<evidence type="ECO:0000256" key="2">
    <source>
        <dbReference type="ARBA" id="ARBA00004141"/>
    </source>
</evidence>
<feature type="transmembrane region" description="Helical" evidence="11">
    <location>
        <begin position="120"/>
        <end position="137"/>
    </location>
</feature>
<evidence type="ECO:0000256" key="9">
    <source>
        <dbReference type="ARBA" id="ARBA00023136"/>
    </source>
</evidence>
<dbReference type="PANTHER" id="PTHR11048">
    <property type="entry name" value="PRENYLTRANSFERASES"/>
    <property type="match status" value="1"/>
</dbReference>
<evidence type="ECO:0000313" key="12">
    <source>
        <dbReference type="EMBL" id="ODA67224.1"/>
    </source>
</evidence>
<dbReference type="EC" id="2.5.1.39" evidence="10"/>
<gene>
    <name evidence="12" type="ORF">A7A08_01971</name>
</gene>
<feature type="transmembrane region" description="Helical" evidence="11">
    <location>
        <begin position="58"/>
        <end position="76"/>
    </location>
</feature>
<evidence type="ECO:0000313" key="13">
    <source>
        <dbReference type="Proteomes" id="UP000095087"/>
    </source>
</evidence>
<evidence type="ECO:0000256" key="11">
    <source>
        <dbReference type="SAM" id="Phobius"/>
    </source>
</evidence>
<dbReference type="EMBL" id="MASI01000004">
    <property type="protein sequence ID" value="ODA67224.1"/>
    <property type="molecule type" value="Genomic_DNA"/>
</dbReference>
<dbReference type="GO" id="GO:0005886">
    <property type="term" value="C:plasma membrane"/>
    <property type="evidence" value="ECO:0007669"/>
    <property type="project" value="TreeGrafter"/>
</dbReference>
<keyword evidence="4" id="KW-1003">Cell membrane</keyword>
<comment type="similarity">
    <text evidence="3">Belongs to the UbiA prenyltransferase family.</text>
</comment>
<keyword evidence="8 11" id="KW-1133">Transmembrane helix</keyword>
<evidence type="ECO:0000256" key="6">
    <source>
        <dbReference type="ARBA" id="ARBA00022688"/>
    </source>
</evidence>
<evidence type="ECO:0000256" key="7">
    <source>
        <dbReference type="ARBA" id="ARBA00022692"/>
    </source>
</evidence>
<feature type="transmembrane region" description="Helical" evidence="11">
    <location>
        <begin position="6"/>
        <end position="27"/>
    </location>
</feature>
<dbReference type="Gene3D" id="1.20.120.1780">
    <property type="entry name" value="UbiA prenyltransferase"/>
    <property type="match status" value="1"/>
</dbReference>
<evidence type="ECO:0000256" key="10">
    <source>
        <dbReference type="ARBA" id="ARBA00034524"/>
    </source>
</evidence>
<keyword evidence="6" id="KW-0831">Ubiquinone biosynthesis</keyword>
<dbReference type="PATRIC" id="fig|1177755.3.peg.1976"/>
<evidence type="ECO:0000256" key="1">
    <source>
        <dbReference type="ARBA" id="ARBA00001946"/>
    </source>
</evidence>
<accession>A0A1E2RYD0</accession>
<dbReference type="Pfam" id="PF01040">
    <property type="entry name" value="UbiA"/>
    <property type="match status" value="1"/>
</dbReference>
<evidence type="ECO:0000256" key="5">
    <source>
        <dbReference type="ARBA" id="ARBA00022679"/>
    </source>
</evidence>
<organism evidence="12 13">
    <name type="scientific">Methyloligella halotolerans</name>
    <dbReference type="NCBI Taxonomy" id="1177755"/>
    <lineage>
        <taxon>Bacteria</taxon>
        <taxon>Pseudomonadati</taxon>
        <taxon>Pseudomonadota</taxon>
        <taxon>Alphaproteobacteria</taxon>
        <taxon>Hyphomicrobiales</taxon>
        <taxon>Hyphomicrobiaceae</taxon>
        <taxon>Methyloligella</taxon>
    </lineage>
</organism>
<keyword evidence="13" id="KW-1185">Reference proteome</keyword>
<feature type="transmembrane region" description="Helical" evidence="11">
    <location>
        <begin position="82"/>
        <end position="100"/>
    </location>
</feature>
<protein>
    <recommendedName>
        <fullName evidence="10">4-hydroxybenzoate polyprenyltransferase</fullName>
        <ecNumber evidence="10">2.5.1.39</ecNumber>
    </recommendedName>
</protein>
<keyword evidence="4" id="KW-0997">Cell inner membrane</keyword>
<dbReference type="AlphaFoldDB" id="A0A1E2RYD0"/>
<sequence length="138" mass="14862">MGFAAVTGYLALPAVLLYGGAICWIIGFDTIYGHQDREDDALIGLKSTSLRFGRSTRTWLTGLYTAAWTLITLAGLAGGAEIVFLLGMVAAGAHLFWQVATLDIDNGDNCLARFRSNRDFGFVVFAAIVLDMYLAAAF</sequence>
<dbReference type="STRING" id="1177755.A7A08_01971"/>
<evidence type="ECO:0000256" key="8">
    <source>
        <dbReference type="ARBA" id="ARBA00022989"/>
    </source>
</evidence>
<comment type="cofactor">
    <cofactor evidence="1">
        <name>Mg(2+)</name>
        <dbReference type="ChEBI" id="CHEBI:18420"/>
    </cofactor>
</comment>
<dbReference type="GO" id="GO:0008412">
    <property type="term" value="F:4-hydroxybenzoate polyprenyltransferase activity"/>
    <property type="evidence" value="ECO:0007669"/>
    <property type="project" value="UniProtKB-EC"/>
</dbReference>
<reference evidence="12 13" key="1">
    <citation type="submission" date="2016-07" db="EMBL/GenBank/DDBJ databases">
        <title>Draft genome sequence of Methyloligella halotolerans C2T (VKM B-2706T=CCUG 61687T=DSM 25045T), a halotolerant polyhydroxybutyrate accumulating methylotroph.</title>
        <authorList>
            <person name="Vasilenko O.V."/>
            <person name="Doronina N.V."/>
            <person name="Poroshina M.N."/>
            <person name="Tarlachkov S.V."/>
            <person name="Trotsenko Y.A."/>
        </authorList>
    </citation>
    <scope>NUCLEOTIDE SEQUENCE [LARGE SCALE GENOMIC DNA]</scope>
    <source>
        <strain evidence="12 13">VKM B-2706</strain>
    </source>
</reference>
<comment type="caution">
    <text evidence="12">The sequence shown here is derived from an EMBL/GenBank/DDBJ whole genome shotgun (WGS) entry which is preliminary data.</text>
</comment>
<evidence type="ECO:0000256" key="3">
    <source>
        <dbReference type="ARBA" id="ARBA00005985"/>
    </source>
</evidence>
<comment type="subcellular location">
    <subcellularLocation>
        <location evidence="2">Membrane</location>
        <topology evidence="2">Multi-pass membrane protein</topology>
    </subcellularLocation>
</comment>